<dbReference type="AlphaFoldDB" id="A0A9D3US52"/>
<comment type="caution">
    <text evidence="1">The sequence shown here is derived from an EMBL/GenBank/DDBJ whole genome shotgun (WGS) entry which is preliminary data.</text>
</comment>
<organism evidence="1 2">
    <name type="scientific">Gossypium stocksii</name>
    <dbReference type="NCBI Taxonomy" id="47602"/>
    <lineage>
        <taxon>Eukaryota</taxon>
        <taxon>Viridiplantae</taxon>
        <taxon>Streptophyta</taxon>
        <taxon>Embryophyta</taxon>
        <taxon>Tracheophyta</taxon>
        <taxon>Spermatophyta</taxon>
        <taxon>Magnoliopsida</taxon>
        <taxon>eudicotyledons</taxon>
        <taxon>Gunneridae</taxon>
        <taxon>Pentapetalae</taxon>
        <taxon>rosids</taxon>
        <taxon>malvids</taxon>
        <taxon>Malvales</taxon>
        <taxon>Malvaceae</taxon>
        <taxon>Malvoideae</taxon>
        <taxon>Gossypium</taxon>
    </lineage>
</organism>
<protein>
    <submittedName>
        <fullName evidence="1">Uncharacterized protein</fullName>
    </submittedName>
</protein>
<name>A0A9D3US52_9ROSI</name>
<accession>A0A9D3US52</accession>
<dbReference type="Proteomes" id="UP000828251">
    <property type="component" value="Unassembled WGS sequence"/>
</dbReference>
<dbReference type="EMBL" id="JAIQCV010000010">
    <property type="protein sequence ID" value="KAH1056417.1"/>
    <property type="molecule type" value="Genomic_DNA"/>
</dbReference>
<gene>
    <name evidence="1" type="ORF">J1N35_034482</name>
</gene>
<proteinExistence type="predicted"/>
<evidence type="ECO:0000313" key="2">
    <source>
        <dbReference type="Proteomes" id="UP000828251"/>
    </source>
</evidence>
<reference evidence="1 2" key="1">
    <citation type="journal article" date="2021" name="Plant Biotechnol. J.">
        <title>Multi-omics assisted identification of the key and species-specific regulatory components of drought-tolerant mechanisms in Gossypium stocksii.</title>
        <authorList>
            <person name="Yu D."/>
            <person name="Ke L."/>
            <person name="Zhang D."/>
            <person name="Wu Y."/>
            <person name="Sun Y."/>
            <person name="Mei J."/>
            <person name="Sun J."/>
            <person name="Sun Y."/>
        </authorList>
    </citation>
    <scope>NUCLEOTIDE SEQUENCE [LARGE SCALE GENOMIC DNA]</scope>
    <source>
        <strain evidence="2">cv. E1</strain>
        <tissue evidence="1">Leaf</tissue>
    </source>
</reference>
<feature type="non-terminal residue" evidence="1">
    <location>
        <position position="1"/>
    </location>
</feature>
<evidence type="ECO:0000313" key="1">
    <source>
        <dbReference type="EMBL" id="KAH1056417.1"/>
    </source>
</evidence>
<sequence length="148" mass="17282">TNVFHLRRWIKANIIHHTIFNGLTKVRRKKYILAHLDPKDVHNDQIKMMKFKKEVMGSEEESYVLHKCYKGTYIIEANLKDQNNAFDLGDSFGEHENVAKDLGTNLRKEKGNDTSLKAQFRTHRCDRLTLPQGPTTMSEAKQIKPRFN</sequence>
<keyword evidence="2" id="KW-1185">Reference proteome</keyword>